<feature type="transmembrane region" description="Helical" evidence="7">
    <location>
        <begin position="222"/>
        <end position="240"/>
    </location>
</feature>
<feature type="transmembrane region" description="Helical" evidence="7">
    <location>
        <begin position="422"/>
        <end position="441"/>
    </location>
</feature>
<comment type="similarity">
    <text evidence="6">Belongs to the sodium:neurotransmitter symporter (SNF) (TC 2.A.22) family.</text>
</comment>
<dbReference type="SUPFAM" id="SSF161070">
    <property type="entry name" value="SNF-like"/>
    <property type="match status" value="1"/>
</dbReference>
<comment type="caution">
    <text evidence="8">The sequence shown here is derived from an EMBL/GenBank/DDBJ whole genome shotgun (WGS) entry which is preliminary data.</text>
</comment>
<feature type="transmembrane region" description="Helical" evidence="7">
    <location>
        <begin position="172"/>
        <end position="190"/>
    </location>
</feature>
<dbReference type="Pfam" id="PF00209">
    <property type="entry name" value="SNF"/>
    <property type="match status" value="2"/>
</dbReference>
<evidence type="ECO:0000256" key="5">
    <source>
        <dbReference type="ARBA" id="ARBA00023136"/>
    </source>
</evidence>
<dbReference type="CDD" id="cd10336">
    <property type="entry name" value="SLC6sbd_Tyt1-Like"/>
    <property type="match status" value="1"/>
</dbReference>
<evidence type="ECO:0000256" key="1">
    <source>
        <dbReference type="ARBA" id="ARBA00004141"/>
    </source>
</evidence>
<dbReference type="PANTHER" id="PTHR42948:SF1">
    <property type="entry name" value="TRANSPORTER"/>
    <property type="match status" value="1"/>
</dbReference>
<dbReference type="EMBL" id="JAPQFJ010000002">
    <property type="protein sequence ID" value="MCY6957514.1"/>
    <property type="molecule type" value="Genomic_DNA"/>
</dbReference>
<dbReference type="Proteomes" id="UP001144612">
    <property type="component" value="Unassembled WGS sequence"/>
</dbReference>
<keyword evidence="4 7" id="KW-1133">Transmembrane helix</keyword>
<dbReference type="RefSeq" id="WP_268059893.1">
    <property type="nucleotide sequence ID" value="NZ_JAPQFJ010000002.1"/>
</dbReference>
<gene>
    <name evidence="8" type="ORF">OW729_02710</name>
</gene>
<feature type="transmembrane region" description="Helical" evidence="7">
    <location>
        <begin position="38"/>
        <end position="63"/>
    </location>
</feature>
<dbReference type="InterPro" id="IPR000175">
    <property type="entry name" value="Na/ntran_symport"/>
</dbReference>
<evidence type="ECO:0000256" key="3">
    <source>
        <dbReference type="ARBA" id="ARBA00022692"/>
    </source>
</evidence>
<feature type="transmembrane region" description="Helical" evidence="7">
    <location>
        <begin position="341"/>
        <end position="363"/>
    </location>
</feature>
<dbReference type="NCBIfam" id="NF037979">
    <property type="entry name" value="Na_transp"/>
    <property type="match status" value="1"/>
</dbReference>
<feature type="transmembrane region" description="Helical" evidence="7">
    <location>
        <begin position="296"/>
        <end position="329"/>
    </location>
</feature>
<feature type="transmembrane region" description="Helical" evidence="7">
    <location>
        <begin position="252"/>
        <end position="276"/>
    </location>
</feature>
<protein>
    <recommendedName>
        <fullName evidence="6">Transporter</fullName>
    </recommendedName>
</protein>
<evidence type="ECO:0000313" key="8">
    <source>
        <dbReference type="EMBL" id="MCY6957514.1"/>
    </source>
</evidence>
<evidence type="ECO:0000256" key="2">
    <source>
        <dbReference type="ARBA" id="ARBA00022448"/>
    </source>
</evidence>
<keyword evidence="5 7" id="KW-0472">Membrane</keyword>
<reference evidence="8" key="1">
    <citation type="submission" date="2022-12" db="EMBL/GenBank/DDBJ databases">
        <title>Clostridium sp. nov., isolated from industrial wastewater.</title>
        <authorList>
            <person name="Jiayan W."/>
        </authorList>
    </citation>
    <scope>NUCLEOTIDE SEQUENCE</scope>
    <source>
        <strain evidence="8">ZC22-4</strain>
    </source>
</reference>
<sequence length="489" mass="52894">MKRDNFGSRMGILAAAAGSAIGLGNIWKFPYITGKNGGAAFILVYLACIALVGVPIMLTEFALGRKTQKNAVGAYKEIEPNKPWHLSGFLAVSTAFIILSFYAIIAGWVFAYISRGLSGKLMEVAPEQLGDYFGGIISSVSEPMIWTFMVIALTATIVLAGVKSGIEKCSKVLMPVLILILVALMIRSVTLDGASKGLEFLFKPDFSQLTKDGVLEALGHSFYSLSLGMGIIMTYGSYINKKENLLKLAVQVTIADTLIALMAGVVIFPAVFAYGFKASSGPGLIFITLPAVFKAMPLGGFFATLFFILVAIAAITSTISLMEVVVAFVTEQFNISRKKAAIMIALALFALSIPSNMSMGPWAEFKIFGKNFFDFLDFLTSNIFLPAGGVLVSVFAGWIWGTKNAVKEIESDGLHSFRWTRVYNFAVKFLAPVAIMVIFVHSTGIMDYFKGESAEGMSSSVLYFIGAILVFLGVVALRFLKVKRESSKE</sequence>
<evidence type="ECO:0000256" key="4">
    <source>
        <dbReference type="ARBA" id="ARBA00022989"/>
    </source>
</evidence>
<keyword evidence="6" id="KW-0769">Symport</keyword>
<dbReference type="PROSITE" id="PS00610">
    <property type="entry name" value="NA_NEUROTRAN_SYMP_1"/>
    <property type="match status" value="1"/>
</dbReference>
<evidence type="ECO:0000256" key="6">
    <source>
        <dbReference type="RuleBase" id="RU003732"/>
    </source>
</evidence>
<dbReference type="InterPro" id="IPR037272">
    <property type="entry name" value="SNS_sf"/>
</dbReference>
<dbReference type="PANTHER" id="PTHR42948">
    <property type="entry name" value="TRANSPORTER"/>
    <property type="match status" value="1"/>
</dbReference>
<proteinExistence type="inferred from homology"/>
<keyword evidence="2 6" id="KW-0813">Transport</keyword>
<feature type="transmembrane region" description="Helical" evidence="7">
    <location>
        <begin position="461"/>
        <end position="480"/>
    </location>
</feature>
<comment type="subcellular location">
    <subcellularLocation>
        <location evidence="1">Membrane</location>
        <topology evidence="1">Multi-pass membrane protein</topology>
    </subcellularLocation>
</comment>
<organism evidence="8 9">
    <name type="scientific">Clostridium brassicae</name>
    <dbReference type="NCBI Taxonomy" id="2999072"/>
    <lineage>
        <taxon>Bacteria</taxon>
        <taxon>Bacillati</taxon>
        <taxon>Bacillota</taxon>
        <taxon>Clostridia</taxon>
        <taxon>Eubacteriales</taxon>
        <taxon>Clostridiaceae</taxon>
        <taxon>Clostridium</taxon>
    </lineage>
</organism>
<name>A0ABT4D902_9CLOT</name>
<evidence type="ECO:0000313" key="9">
    <source>
        <dbReference type="Proteomes" id="UP001144612"/>
    </source>
</evidence>
<keyword evidence="3 6" id="KW-0812">Transmembrane</keyword>
<dbReference type="PROSITE" id="PS50267">
    <property type="entry name" value="NA_NEUROTRAN_SYMP_3"/>
    <property type="match status" value="1"/>
</dbReference>
<feature type="transmembrane region" description="Helical" evidence="7">
    <location>
        <begin position="383"/>
        <end position="401"/>
    </location>
</feature>
<feature type="transmembrane region" description="Helical" evidence="7">
    <location>
        <begin position="133"/>
        <end position="160"/>
    </location>
</feature>
<accession>A0ABT4D902</accession>
<dbReference type="InterPro" id="IPR047218">
    <property type="entry name" value="YocR/YhdH-like"/>
</dbReference>
<feature type="transmembrane region" description="Helical" evidence="7">
    <location>
        <begin position="84"/>
        <end position="113"/>
    </location>
</feature>
<dbReference type="PRINTS" id="PR00176">
    <property type="entry name" value="NANEUSMPORT"/>
</dbReference>
<evidence type="ECO:0000256" key="7">
    <source>
        <dbReference type="SAM" id="Phobius"/>
    </source>
</evidence>
<keyword evidence="9" id="KW-1185">Reference proteome</keyword>